<gene>
    <name evidence="10 13" type="primary">ppc</name>
    <name evidence="13" type="ORF">ABC977_06400</name>
</gene>
<protein>
    <recommendedName>
        <fullName evidence="5 10">Phosphoenolpyruvate carboxylase</fullName>
        <shortName evidence="10">PEPC</shortName>
        <shortName evidence="10">PEPCase</shortName>
        <ecNumber evidence="4 10">4.1.1.31</ecNumber>
    </recommendedName>
</protein>
<keyword evidence="8 10" id="KW-0120">Carbon dioxide fixation</keyword>
<dbReference type="EMBL" id="JBDKXB010000005">
    <property type="protein sequence ID" value="MEY6432039.1"/>
    <property type="molecule type" value="Genomic_DNA"/>
</dbReference>
<keyword evidence="7 10" id="KW-0456">Lyase</keyword>
<dbReference type="InterPro" id="IPR021135">
    <property type="entry name" value="PEP_COase"/>
</dbReference>
<dbReference type="Gene3D" id="1.20.1440.90">
    <property type="entry name" value="Phosphoenolpyruvate/pyruvate domain"/>
    <property type="match status" value="1"/>
</dbReference>
<evidence type="ECO:0000256" key="5">
    <source>
        <dbReference type="ARBA" id="ARBA00022419"/>
    </source>
</evidence>
<comment type="function">
    <text evidence="2 10">Forms oxaloacetate, a four-carbon dicarboxylic acid source for the tricarboxylic acid cycle.</text>
</comment>
<proteinExistence type="inferred from homology"/>
<evidence type="ECO:0000256" key="9">
    <source>
        <dbReference type="ARBA" id="ARBA00048995"/>
    </source>
</evidence>
<organism evidence="13 14">
    <name type="scientific">Thioalkalicoccus limnaeus</name>
    <dbReference type="NCBI Taxonomy" id="120681"/>
    <lineage>
        <taxon>Bacteria</taxon>
        <taxon>Pseudomonadati</taxon>
        <taxon>Pseudomonadota</taxon>
        <taxon>Gammaproteobacteria</taxon>
        <taxon>Chromatiales</taxon>
        <taxon>Chromatiaceae</taxon>
        <taxon>Thioalkalicoccus</taxon>
    </lineage>
</organism>
<comment type="caution">
    <text evidence="13">The sequence shown here is derived from an EMBL/GenBank/DDBJ whole genome shotgun (WGS) entry which is preliminary data.</text>
</comment>
<evidence type="ECO:0000256" key="1">
    <source>
        <dbReference type="ARBA" id="ARBA00001946"/>
    </source>
</evidence>
<dbReference type="PANTHER" id="PTHR30523:SF46">
    <property type="entry name" value="PHOSPHOENOLPYRUVATE CARBOXYLASE"/>
    <property type="match status" value="1"/>
</dbReference>
<feature type="active site" evidence="10 11">
    <location>
        <position position="143"/>
    </location>
</feature>
<evidence type="ECO:0000256" key="6">
    <source>
        <dbReference type="ARBA" id="ARBA00022842"/>
    </source>
</evidence>
<comment type="cofactor">
    <cofactor evidence="1 10">
        <name>Mg(2+)</name>
        <dbReference type="ChEBI" id="CHEBI:18420"/>
    </cofactor>
</comment>
<evidence type="ECO:0000256" key="11">
    <source>
        <dbReference type="PROSITE-ProRule" id="PRU10111"/>
    </source>
</evidence>
<sequence length="927" mass="105441">MKDAADALARDIQLFTALLAEVLREHSRKRVLVIVERLRDGFVTLRAEDDPELRAKLMKRIDGLDPQTLSEVIRAFNIYFGLVNTVEEVHAHLRRLAQVSAGGPLWIGSFDQAVRELKTDGLSPQQVQGLLDHLIYLPVFTAHPTEAKRRTILETFRRIFLIAQDLHKRRLNDEELEERLQAIMAEIQILWKTDEVRVHKPQVTDEVRQGLYFFRESLFDAVPEVYRNLERAVRRAYGPDTGLRVPSFIRFGSWIGGDRDGNPFVKPETTELAIRMHHELVLELHLDRVRGLLRRLSHSDTLCRPSPAFLDSLDADEDYWVDTMGQSLRRYTNEPYRRKLAIIRHRLEANLARVRARIAGNPDDRPAGYAEVSEFLADLYLIRDSLISHGDANAAAGPLQDLIRLAETFGFHLVHLDLRQESRRHTEAVTELFARQPGAPYYQAFSEDQKLVALGEAIAHPHPFVIDKGTLTPATRETIEVFEVIARMRAEISPDVFGAYVVSMTHSASHVMEVMLLARLAGLVGRDPSGWFCQIHVSPLFETIEDLGQIDRVMASLFDDPTYRALVKASGNQQEVMLGYSDSCKDGGILASAWKLYEAQKKVIALADDRGVSCRLFHGRGGTVGRGGGPTYEAILAQPVDTVHGQIKVTEQGEVLSYRYANPETARYELTLAISGLLKASRCLIEEPEPERRDYLAILDELARFGEEAYRDLVDETEGLLDYFYQVTPVDAIALLNIGSRPSHRQDADRSLASIRAIPWVFGWAQARHTLPAWYGLGRALERWRNNDVERLAKLQRMYQEWPFFRALLSNTQMSLFKAEMTIAREYLRLARDQGRARAIYDKIQAEYQRTLTQVLNVAGLHGLMEETPDLRSSLAGRNIYLDPLNHIQIAVLERYRREPSDEAREQWLDPLLRSINAIAGGMRNTG</sequence>
<feature type="active site" evidence="10 12">
    <location>
        <position position="585"/>
    </location>
</feature>
<comment type="subunit">
    <text evidence="10">Homotetramer.</text>
</comment>
<dbReference type="PROSITE" id="PS00393">
    <property type="entry name" value="PEPCASE_2"/>
    <property type="match status" value="1"/>
</dbReference>
<accession>A0ABV4BDY0</accession>
<name>A0ABV4BDY0_9GAMM</name>
<dbReference type="RefSeq" id="WP_369666413.1">
    <property type="nucleotide sequence ID" value="NZ_JBDKXB010000005.1"/>
</dbReference>
<evidence type="ECO:0000256" key="4">
    <source>
        <dbReference type="ARBA" id="ARBA00012305"/>
    </source>
</evidence>
<dbReference type="Pfam" id="PF00311">
    <property type="entry name" value="PEPcase"/>
    <property type="match status" value="1"/>
</dbReference>
<dbReference type="InterPro" id="IPR033129">
    <property type="entry name" value="PEPCASE_His_AS"/>
</dbReference>
<evidence type="ECO:0000256" key="10">
    <source>
        <dbReference type="HAMAP-Rule" id="MF_00595"/>
    </source>
</evidence>
<evidence type="ECO:0000256" key="8">
    <source>
        <dbReference type="ARBA" id="ARBA00023300"/>
    </source>
</evidence>
<dbReference type="PRINTS" id="PR00150">
    <property type="entry name" value="PEPCARBXLASE"/>
</dbReference>
<dbReference type="PANTHER" id="PTHR30523">
    <property type="entry name" value="PHOSPHOENOLPYRUVATE CARBOXYLASE"/>
    <property type="match status" value="1"/>
</dbReference>
<dbReference type="InterPro" id="IPR022805">
    <property type="entry name" value="PEP_COase_bac/pln-type"/>
</dbReference>
<dbReference type="NCBIfam" id="NF000584">
    <property type="entry name" value="PRK00009.1"/>
    <property type="match status" value="1"/>
</dbReference>
<dbReference type="HAMAP" id="MF_00595">
    <property type="entry name" value="PEPcase_type1"/>
    <property type="match status" value="1"/>
</dbReference>
<reference evidence="13 14" key="1">
    <citation type="submission" date="2024-05" db="EMBL/GenBank/DDBJ databases">
        <title>Genome Sequence and Characterization of the New Strain Purple Sulfur Bacterium of Genus Thioalkalicoccus.</title>
        <authorList>
            <person name="Bryantseva I.A."/>
            <person name="Kyndt J.A."/>
            <person name="Imhoff J.F."/>
        </authorList>
    </citation>
    <scope>NUCLEOTIDE SEQUENCE [LARGE SCALE GENOMIC DNA]</scope>
    <source>
        <strain evidence="13 14">Um2</strain>
    </source>
</reference>
<evidence type="ECO:0000256" key="7">
    <source>
        <dbReference type="ARBA" id="ARBA00023239"/>
    </source>
</evidence>
<dbReference type="EC" id="4.1.1.31" evidence="4 10"/>
<dbReference type="PROSITE" id="PS00781">
    <property type="entry name" value="PEPCASE_1"/>
    <property type="match status" value="1"/>
</dbReference>
<evidence type="ECO:0000256" key="3">
    <source>
        <dbReference type="ARBA" id="ARBA00008346"/>
    </source>
</evidence>
<dbReference type="Proteomes" id="UP001564408">
    <property type="component" value="Unassembled WGS sequence"/>
</dbReference>
<comment type="similarity">
    <text evidence="3 10">Belongs to the PEPCase type 1 family.</text>
</comment>
<evidence type="ECO:0000313" key="14">
    <source>
        <dbReference type="Proteomes" id="UP001564408"/>
    </source>
</evidence>
<keyword evidence="14" id="KW-1185">Reference proteome</keyword>
<evidence type="ECO:0000256" key="12">
    <source>
        <dbReference type="PROSITE-ProRule" id="PRU10112"/>
    </source>
</evidence>
<evidence type="ECO:0000256" key="2">
    <source>
        <dbReference type="ARBA" id="ARBA00003670"/>
    </source>
</evidence>
<comment type="catalytic activity">
    <reaction evidence="9 10">
        <text>oxaloacetate + phosphate = phosphoenolpyruvate + hydrogencarbonate</text>
        <dbReference type="Rhea" id="RHEA:28370"/>
        <dbReference type="ChEBI" id="CHEBI:16452"/>
        <dbReference type="ChEBI" id="CHEBI:17544"/>
        <dbReference type="ChEBI" id="CHEBI:43474"/>
        <dbReference type="ChEBI" id="CHEBI:58702"/>
        <dbReference type="EC" id="4.1.1.31"/>
    </reaction>
</comment>
<dbReference type="SUPFAM" id="SSF51621">
    <property type="entry name" value="Phosphoenolpyruvate/pyruvate domain"/>
    <property type="match status" value="1"/>
</dbReference>
<evidence type="ECO:0000313" key="13">
    <source>
        <dbReference type="EMBL" id="MEY6432039.1"/>
    </source>
</evidence>
<dbReference type="InterPro" id="IPR015813">
    <property type="entry name" value="Pyrv/PenolPyrv_kinase-like_dom"/>
</dbReference>
<keyword evidence="6 10" id="KW-0460">Magnesium</keyword>
<dbReference type="InterPro" id="IPR018129">
    <property type="entry name" value="PEP_COase_Lys_AS"/>
</dbReference>
<dbReference type="GO" id="GO:0008964">
    <property type="term" value="F:phosphoenolpyruvate carboxylase activity"/>
    <property type="evidence" value="ECO:0007669"/>
    <property type="project" value="UniProtKB-EC"/>
</dbReference>